<dbReference type="PANTHER" id="PTHR24221">
    <property type="entry name" value="ATP-BINDING CASSETTE SUB-FAMILY B"/>
    <property type="match status" value="1"/>
</dbReference>
<dbReference type="SUPFAM" id="SSF52540">
    <property type="entry name" value="P-loop containing nucleoside triphosphate hydrolases"/>
    <property type="match status" value="1"/>
</dbReference>
<dbReference type="GO" id="GO:0015833">
    <property type="term" value="P:peptide transport"/>
    <property type="evidence" value="ECO:0007669"/>
    <property type="project" value="InterPro"/>
</dbReference>
<evidence type="ECO:0000259" key="8">
    <source>
        <dbReference type="PROSITE" id="PS50893"/>
    </source>
</evidence>
<comment type="subcellular location">
    <subcellularLocation>
        <location evidence="1">Cell membrane</location>
        <topology evidence="1">Multi-pass membrane protein</topology>
    </subcellularLocation>
</comment>
<evidence type="ECO:0000256" key="5">
    <source>
        <dbReference type="ARBA" id="ARBA00022989"/>
    </source>
</evidence>
<feature type="transmembrane region" description="Helical" evidence="7">
    <location>
        <begin position="56"/>
        <end position="75"/>
    </location>
</feature>
<keyword evidence="2 7" id="KW-0812">Transmembrane</keyword>
<dbReference type="Gene3D" id="1.20.1560.10">
    <property type="entry name" value="ABC transporter type 1, transmembrane domain"/>
    <property type="match status" value="1"/>
</dbReference>
<feature type="domain" description="ABC transmembrane type-1" evidence="9">
    <location>
        <begin position="2"/>
        <end position="222"/>
    </location>
</feature>
<dbReference type="Pfam" id="PF00005">
    <property type="entry name" value="ABC_tran"/>
    <property type="match status" value="1"/>
</dbReference>
<evidence type="ECO:0000256" key="4">
    <source>
        <dbReference type="ARBA" id="ARBA00022840"/>
    </source>
</evidence>
<name>A0A2Z5FVG4_9BACT</name>
<dbReference type="Proteomes" id="UP000253606">
    <property type="component" value="Chromosome"/>
</dbReference>
<reference evidence="10 11" key="1">
    <citation type="journal article" date="2018" name="Front. Microbiol.">
        <title>Hydrolytic Capabilities as a Key to Environmental Success: Chitinolytic and Cellulolytic Acidobacteria From Acidic Sub-arctic Soils and Boreal Peatlands.</title>
        <authorList>
            <person name="Belova S.E."/>
            <person name="Ravin N.V."/>
            <person name="Pankratov T.A."/>
            <person name="Rakitin A.L."/>
            <person name="Ivanova A.A."/>
            <person name="Beletsky A.V."/>
            <person name="Mardanov A.V."/>
            <person name="Sinninghe Damste J.S."/>
            <person name="Dedysh S.N."/>
        </authorList>
    </citation>
    <scope>NUCLEOTIDE SEQUENCE [LARGE SCALE GENOMIC DNA]</scope>
    <source>
        <strain evidence="10 11">SBC82</strain>
    </source>
</reference>
<dbReference type="GO" id="GO:0140359">
    <property type="term" value="F:ABC-type transporter activity"/>
    <property type="evidence" value="ECO:0007669"/>
    <property type="project" value="InterPro"/>
</dbReference>
<dbReference type="EMBL" id="CP030840">
    <property type="protein sequence ID" value="AXC10742.1"/>
    <property type="molecule type" value="Genomic_DNA"/>
</dbReference>
<dbReference type="SMART" id="SM00382">
    <property type="entry name" value="AAA"/>
    <property type="match status" value="1"/>
</dbReference>
<proteinExistence type="predicted"/>
<evidence type="ECO:0000259" key="9">
    <source>
        <dbReference type="PROSITE" id="PS50929"/>
    </source>
</evidence>
<keyword evidence="4" id="KW-0067">ATP-binding</keyword>
<organism evidence="10 11">
    <name type="scientific">Acidisarcina polymorpha</name>
    <dbReference type="NCBI Taxonomy" id="2211140"/>
    <lineage>
        <taxon>Bacteria</taxon>
        <taxon>Pseudomonadati</taxon>
        <taxon>Acidobacteriota</taxon>
        <taxon>Terriglobia</taxon>
        <taxon>Terriglobales</taxon>
        <taxon>Acidobacteriaceae</taxon>
        <taxon>Acidisarcina</taxon>
    </lineage>
</organism>
<evidence type="ECO:0000313" key="11">
    <source>
        <dbReference type="Proteomes" id="UP000253606"/>
    </source>
</evidence>
<evidence type="ECO:0000313" key="10">
    <source>
        <dbReference type="EMBL" id="AXC10742.1"/>
    </source>
</evidence>
<accession>A0A2Z5FVG4</accession>
<evidence type="ECO:0000256" key="6">
    <source>
        <dbReference type="ARBA" id="ARBA00023136"/>
    </source>
</evidence>
<dbReference type="AlphaFoldDB" id="A0A2Z5FVG4"/>
<feature type="transmembrane region" description="Helical" evidence="7">
    <location>
        <begin position="193"/>
        <end position="217"/>
    </location>
</feature>
<dbReference type="InterPro" id="IPR036640">
    <property type="entry name" value="ABC1_TM_sf"/>
</dbReference>
<dbReference type="InterPro" id="IPR039421">
    <property type="entry name" value="Type_1_exporter"/>
</dbReference>
<dbReference type="PROSITE" id="PS00211">
    <property type="entry name" value="ABC_TRANSPORTER_1"/>
    <property type="match status" value="1"/>
</dbReference>
<evidence type="ECO:0000256" key="3">
    <source>
        <dbReference type="ARBA" id="ARBA00022741"/>
    </source>
</evidence>
<gene>
    <name evidence="10" type="ORF">ACPOL_1394</name>
</gene>
<dbReference type="GO" id="GO:0005886">
    <property type="term" value="C:plasma membrane"/>
    <property type="evidence" value="ECO:0007669"/>
    <property type="project" value="UniProtKB-SubCell"/>
</dbReference>
<keyword evidence="11" id="KW-1185">Reference proteome</keyword>
<evidence type="ECO:0000256" key="7">
    <source>
        <dbReference type="SAM" id="Phobius"/>
    </source>
</evidence>
<dbReference type="InterPro" id="IPR003439">
    <property type="entry name" value="ABC_transporter-like_ATP-bd"/>
</dbReference>
<dbReference type="GO" id="GO:0016887">
    <property type="term" value="F:ATP hydrolysis activity"/>
    <property type="evidence" value="ECO:0007669"/>
    <property type="project" value="InterPro"/>
</dbReference>
<dbReference type="GO" id="GO:0005524">
    <property type="term" value="F:ATP binding"/>
    <property type="evidence" value="ECO:0007669"/>
    <property type="project" value="UniProtKB-KW"/>
</dbReference>
<keyword evidence="3" id="KW-0547">Nucleotide-binding</keyword>
<dbReference type="PROSITE" id="PS50893">
    <property type="entry name" value="ABC_TRANSPORTER_2"/>
    <property type="match status" value="1"/>
</dbReference>
<feature type="transmembrane region" description="Helical" evidence="7">
    <location>
        <begin position="164"/>
        <end position="187"/>
    </location>
</feature>
<dbReference type="PROSITE" id="PS50929">
    <property type="entry name" value="ABC_TM1F"/>
    <property type="match status" value="1"/>
</dbReference>
<feature type="domain" description="ABC transporter" evidence="8">
    <location>
        <begin position="257"/>
        <end position="472"/>
    </location>
</feature>
<dbReference type="Gene3D" id="3.40.50.300">
    <property type="entry name" value="P-loop containing nucleotide triphosphate hydrolases"/>
    <property type="match status" value="1"/>
</dbReference>
<evidence type="ECO:0000256" key="1">
    <source>
        <dbReference type="ARBA" id="ARBA00004651"/>
    </source>
</evidence>
<sequence length="472" mass="52784">MRLMMRLSENAISRARVDLCKLILETPIEQISRCGNPKILAALTTDMDIMSAGYRALINALLNTVVVLSSIAYLFAIYVPFGVMLLSFLLVGVVIQNRATRWPIARAAQARRTLDSLHESLSRLVRGARELQLNRQRATFYLETAVSRYAGKTAQLVAECMGQFALVTSLGELMFFSALLLLLLPVFSPHATATVTASAIIVMLFVSSSIGELLHLLPDMGRATASLSHVLAMFDIMQQAPRVTQQKPSPKPHFESIELRELIHEYTTNGTHAFKVGPVNFTLQPSEIVFIVGGNGSGKTTLMMLLLGLYEPKDGCILLNRKNIEAHELDRYRSYFSAVFSDYELFDTIFDCSLETAARATVLLEKLRLGDKTSITEGRFSSMALSSGQRKRLALVSAYLEDRPVYVFDEWAADQDPQFRHMFYSELLPELRRAGKAVVAITHDSQYFHYADRVLQMCNGRLSAWSPTSTMF</sequence>
<dbReference type="GO" id="GO:1904680">
    <property type="term" value="F:peptide transmembrane transporter activity"/>
    <property type="evidence" value="ECO:0007669"/>
    <property type="project" value="InterPro"/>
</dbReference>
<dbReference type="KEGG" id="abas:ACPOL_1394"/>
<keyword evidence="6 7" id="KW-0472">Membrane</keyword>
<dbReference type="SUPFAM" id="SSF90123">
    <property type="entry name" value="ABC transporter transmembrane region"/>
    <property type="match status" value="1"/>
</dbReference>
<dbReference type="GO" id="GO:0034040">
    <property type="term" value="F:ATPase-coupled lipid transmembrane transporter activity"/>
    <property type="evidence" value="ECO:0007669"/>
    <property type="project" value="TreeGrafter"/>
</dbReference>
<protein>
    <submittedName>
        <fullName evidence="10">ABC-type siderophore export system</fullName>
    </submittedName>
</protein>
<dbReference type="InterPro" id="IPR017871">
    <property type="entry name" value="ABC_transporter-like_CS"/>
</dbReference>
<dbReference type="PANTHER" id="PTHR24221:SF654">
    <property type="entry name" value="ATP-BINDING CASSETTE SUB-FAMILY B MEMBER 6"/>
    <property type="match status" value="1"/>
</dbReference>
<dbReference type="NCBIfam" id="TIGR01194">
    <property type="entry name" value="cyc_pep_trnsptr"/>
    <property type="match status" value="1"/>
</dbReference>
<dbReference type="InterPro" id="IPR003593">
    <property type="entry name" value="AAA+_ATPase"/>
</dbReference>
<evidence type="ECO:0000256" key="2">
    <source>
        <dbReference type="ARBA" id="ARBA00022692"/>
    </source>
</evidence>
<dbReference type="InterPro" id="IPR027417">
    <property type="entry name" value="P-loop_NTPase"/>
</dbReference>
<dbReference type="InterPro" id="IPR011527">
    <property type="entry name" value="ABC1_TM_dom"/>
</dbReference>
<dbReference type="InterPro" id="IPR005898">
    <property type="entry name" value="Cyc_pep_transpt_SyrD/YojI"/>
</dbReference>
<keyword evidence="5 7" id="KW-1133">Transmembrane helix</keyword>